<organism evidence="1 2">
    <name type="scientific">Megaselia scalaris</name>
    <name type="common">Humpbacked fly</name>
    <name type="synonym">Phora scalaris</name>
    <dbReference type="NCBI Taxonomy" id="36166"/>
    <lineage>
        <taxon>Eukaryota</taxon>
        <taxon>Metazoa</taxon>
        <taxon>Ecdysozoa</taxon>
        <taxon>Arthropoda</taxon>
        <taxon>Hexapoda</taxon>
        <taxon>Insecta</taxon>
        <taxon>Pterygota</taxon>
        <taxon>Neoptera</taxon>
        <taxon>Endopterygota</taxon>
        <taxon>Diptera</taxon>
        <taxon>Brachycera</taxon>
        <taxon>Muscomorpha</taxon>
        <taxon>Platypezoidea</taxon>
        <taxon>Phoridae</taxon>
        <taxon>Megaseliini</taxon>
        <taxon>Megaselia</taxon>
    </lineage>
</organism>
<keyword evidence="2" id="KW-1185">Reference proteome</keyword>
<proteinExistence type="predicted"/>
<dbReference type="EnsemblMetazoa" id="MESCA001752-RA">
    <property type="protein sequence ID" value="MESCA001752-PA"/>
    <property type="gene ID" value="MESCA001752"/>
</dbReference>
<sequence>MLSSRNQSHQKHWAQSSPLKIMTSRRSNFCLHYWSKLFLLVALALFFSHARRFTDILCHIASSALSLLINAVLSTMKETDYEQSSNILDTKGIVSIFGYLSTRKVKSGTSFTSL</sequence>
<dbReference type="HOGENOM" id="CLU_2123888_0_0_1"/>
<dbReference type="EMBL" id="CAQQ02083979">
    <property type="status" value="NOT_ANNOTATED_CDS"/>
    <property type="molecule type" value="Genomic_DNA"/>
</dbReference>
<dbReference type="Proteomes" id="UP000015102">
    <property type="component" value="Unassembled WGS sequence"/>
</dbReference>
<accession>T1GEI8</accession>
<reference evidence="1" key="2">
    <citation type="submission" date="2015-06" db="UniProtKB">
        <authorList>
            <consortium name="EnsemblMetazoa"/>
        </authorList>
    </citation>
    <scope>IDENTIFICATION</scope>
</reference>
<evidence type="ECO:0000313" key="1">
    <source>
        <dbReference type="EnsemblMetazoa" id="MESCA001752-PA"/>
    </source>
</evidence>
<evidence type="ECO:0000313" key="2">
    <source>
        <dbReference type="Proteomes" id="UP000015102"/>
    </source>
</evidence>
<dbReference type="AlphaFoldDB" id="T1GEI8"/>
<reference evidence="2" key="1">
    <citation type="submission" date="2013-02" db="EMBL/GenBank/DDBJ databases">
        <authorList>
            <person name="Hughes D."/>
        </authorList>
    </citation>
    <scope>NUCLEOTIDE SEQUENCE</scope>
    <source>
        <strain>Durham</strain>
        <strain evidence="2">NC isolate 2 -- Noor lab</strain>
    </source>
</reference>
<name>T1GEI8_MEGSC</name>
<protein>
    <submittedName>
        <fullName evidence="1">Uncharacterized protein</fullName>
    </submittedName>
</protein>
<dbReference type="EMBL" id="CAQQ02083978">
    <property type="status" value="NOT_ANNOTATED_CDS"/>
    <property type="molecule type" value="Genomic_DNA"/>
</dbReference>